<keyword evidence="3" id="KW-0539">Nucleus</keyword>
<protein>
    <recommendedName>
        <fullName evidence="10">Nuclear pore complex protein Nup160</fullName>
    </recommendedName>
</protein>
<accession>A0A9W8G7H0</accession>
<evidence type="ECO:0000256" key="2">
    <source>
        <dbReference type="ARBA" id="ARBA00022448"/>
    </source>
</evidence>
<name>A0A9W8G7H0_9FUNG</name>
<keyword evidence="2" id="KW-0813">Transport</keyword>
<evidence type="ECO:0000313" key="9">
    <source>
        <dbReference type="Proteomes" id="UP001151518"/>
    </source>
</evidence>
<dbReference type="OrthoDB" id="67716at2759"/>
<organism evidence="8 9">
    <name type="scientific">Coemansia spiralis</name>
    <dbReference type="NCBI Taxonomy" id="417178"/>
    <lineage>
        <taxon>Eukaryota</taxon>
        <taxon>Fungi</taxon>
        <taxon>Fungi incertae sedis</taxon>
        <taxon>Zoopagomycota</taxon>
        <taxon>Kickxellomycotina</taxon>
        <taxon>Kickxellomycetes</taxon>
        <taxon>Kickxellales</taxon>
        <taxon>Kickxellaceae</taxon>
        <taxon>Coemansia</taxon>
    </lineage>
</organism>
<feature type="domain" description="Nucleoporin Nup120/160 beta-propeller" evidence="5">
    <location>
        <begin position="100"/>
        <end position="744"/>
    </location>
</feature>
<feature type="domain" description="NUP160 C-terminal TPR" evidence="6">
    <location>
        <begin position="1415"/>
        <end position="1636"/>
    </location>
</feature>
<evidence type="ECO:0008006" key="10">
    <source>
        <dbReference type="Google" id="ProtNLM"/>
    </source>
</evidence>
<evidence type="ECO:0000259" key="7">
    <source>
        <dbReference type="Pfam" id="PF23354"/>
    </source>
</evidence>
<dbReference type="Pfam" id="PF11715">
    <property type="entry name" value="Beta-prop_Nup120_160"/>
    <property type="match status" value="1"/>
</dbReference>
<proteinExistence type="predicted"/>
<sequence>MSGVEDMVATAYIAADSDIGYPASNVPEAQLVLYQTVPLHIDNLFPYTRALPVHAVPSPNNPTGTSENKSRLGHHDQLAAHLEGNIKSSLYTLTSQPDTCIQWRLLADRKTLELRPLHWVASTDASQEQTKQQYFDAQAIEEAGGEVSACVTSTWCFESPLLDSVVIAEHISSEERVSISITLCSQDGVIYRLGFASVWEISSDSINVNSCTSWYQIEWCHDAGNQIVSGRMPVLFDGLDARTLAAGCEDSALVWLQWQHIPDEVCGSLQGYVVERVTSSSGILRSVKGLIPRILRRGGSTMSEEESSSGRPISFAITQVLDSSVQYAVTLSRDRKLRFWSSNQASSCQHEEQLPQLDILGCPIPANPHDSSSPLLDSSVHRYIRVVSHDLEAWPGGSGIESNKSNVFGVLVFVPDEATPYFTLLQVSIDSQGRINNVQTVMYKVCKATSGASRLMSDDELVDFQLSRHEELVPTLVEGPDGQPVDEEVLSSYWALWALWERSQESVLTYTYFSLRSDTSSSADDPQLQFDGHPILGERWYSTLAQQQGLKPTNDGPQIKEIEAQLARSTNIQHGTNDKTNEDSGGSNSDAQNDPDAHNTNELAVQVADISKAFLDHLFHPTRFDRGVLEHALSLYEASARDRGYDFPATQYQATSSSPHLRQRVATVVGSFLRAETSRRNGTILVDEYYRALFTEWMRYSTLCARMQRIANTPRSLALCQSTGMVSIVSGNSISTLQTASEIEWMHALSQRDPAASILLSAPEHSIAKKYPDLSQGNARAELARLISAASYLREAMPLDRLSALNDEMMQEASGEILVSFESRAAELFEKYAVNSIKVRHVKHAAKLLGLCRAPGDTIRNLLQALVESTDITSPLTLADDPQSFKSSASMDGLFTSAFAMSTNARFELARDIGFMLICISYYCEEMGCVDIGNILLLLSHSFGIFSLFAIAQWVASQSISESSDGALVDDSTAADGFLRKFSVLNINKRRDSAGSIVSKPSAEQIALKPNKKGPAFVYSIMHNVINSSYSLRFAGRSGLFADMVAEGVAQIYANVGFSAGWAGHPSLVLGSAAQTNFLLFAAHMEKTAPAEMAEAFLQFLPKSTAACYLNGLIALRMRDYSAAGDFFANAGIAYAQVFEGIRESVDLQYVLPRPVLESGLAYTYHEHIADLFEAARSFAGVSRFSHLALESLQEEAELEGSGITAALAKERRQKLWFKIFHAELELNAYEKAYIAVMANPDQKLQQDCLRHLVGVLCEREGGVAILCRLSFAGLQEDVERSLLFKARHSDILAKPNYYKILYSFHVYRGNYRNAASAMYQYARRLSVHMLYGGDVSRLLVEQGQALLGCINGLSLVDKQYAWVVVGRQQGAGDGLDSTGFGASDGNTKRKRRRIAIGRYDTTSSGQSQDIDIIEIADVQREYMLCMARITLGATFQELFSCNVLLEPEDAVALYVKTGMYDNAMSFAKEFELKLDYVFLALVQKCLELSAVNSAETQREQTPEAFWENRGLQSVVGTPSERAWRLLQHYLDREEPNEKLDQHYRLLVADAVLRAECDAELAPWLTSRLLRQCPQDLVRLCMRNGCVTEGAGFLLQHINSLCIKISSPEAVSSLFKKTREFWLPYQLIDQTMGIMDDAIVRFEEAVGKIKQAKKQGGSDSEATRLKSLHKSYRERLSGLQRLRGDLQSAFDRYMEFAARESCDISEQCDS</sequence>
<dbReference type="PANTHER" id="PTHR21286">
    <property type="entry name" value="NUCLEAR PORE COMPLEX PROTEIN NUP160"/>
    <property type="match status" value="1"/>
</dbReference>
<evidence type="ECO:0000256" key="1">
    <source>
        <dbReference type="ARBA" id="ARBA00004123"/>
    </source>
</evidence>
<feature type="region of interest" description="Disordered" evidence="4">
    <location>
        <begin position="569"/>
        <end position="597"/>
    </location>
</feature>
<dbReference type="Pfam" id="PF23354">
    <property type="entry name" value="TPR_NUP160_120_M"/>
    <property type="match status" value="1"/>
</dbReference>
<dbReference type="InterPro" id="IPR056536">
    <property type="entry name" value="TPR_NUP160_C"/>
</dbReference>
<dbReference type="InterPro" id="IPR021717">
    <property type="entry name" value="Nucleoporin_Nup160"/>
</dbReference>
<dbReference type="InterPro" id="IPR059141">
    <property type="entry name" value="Beta-prop_Nup120_160"/>
</dbReference>
<feature type="domain" description="NUP160 middle TPR" evidence="7">
    <location>
        <begin position="1109"/>
        <end position="1356"/>
    </location>
</feature>
<evidence type="ECO:0000313" key="8">
    <source>
        <dbReference type="EMBL" id="KAJ2680721.1"/>
    </source>
</evidence>
<evidence type="ECO:0000259" key="6">
    <source>
        <dbReference type="Pfam" id="PF23347"/>
    </source>
</evidence>
<dbReference type="Pfam" id="PF23347">
    <property type="entry name" value="TPR_Nup160_C"/>
    <property type="match status" value="1"/>
</dbReference>
<comment type="subcellular location">
    <subcellularLocation>
        <location evidence="1">Nucleus</location>
    </subcellularLocation>
</comment>
<reference evidence="8" key="1">
    <citation type="submission" date="2022-07" db="EMBL/GenBank/DDBJ databases">
        <title>Phylogenomic reconstructions and comparative analyses of Kickxellomycotina fungi.</title>
        <authorList>
            <person name="Reynolds N.K."/>
            <person name="Stajich J.E."/>
            <person name="Barry K."/>
            <person name="Grigoriev I.V."/>
            <person name="Crous P."/>
            <person name="Smith M.E."/>
        </authorList>
    </citation>
    <scope>NUCLEOTIDE SEQUENCE</scope>
    <source>
        <strain evidence="8">NRRL 3115</strain>
    </source>
</reference>
<dbReference type="PANTHER" id="PTHR21286:SF0">
    <property type="entry name" value="NUCLEAR PORE COMPLEX PROTEIN NUP160"/>
    <property type="match status" value="1"/>
</dbReference>
<dbReference type="GO" id="GO:0005643">
    <property type="term" value="C:nuclear pore"/>
    <property type="evidence" value="ECO:0007669"/>
    <property type="project" value="UniProtKB-ARBA"/>
</dbReference>
<dbReference type="Proteomes" id="UP001151518">
    <property type="component" value="Unassembled WGS sequence"/>
</dbReference>
<dbReference type="InterPro" id="IPR056535">
    <property type="entry name" value="TPR_NUP160_M"/>
</dbReference>
<comment type="caution">
    <text evidence="8">The sequence shown here is derived from an EMBL/GenBank/DDBJ whole genome shotgun (WGS) entry which is preliminary data.</text>
</comment>
<dbReference type="GO" id="GO:0017056">
    <property type="term" value="F:structural constituent of nuclear pore"/>
    <property type="evidence" value="ECO:0007669"/>
    <property type="project" value="TreeGrafter"/>
</dbReference>
<evidence type="ECO:0000259" key="5">
    <source>
        <dbReference type="Pfam" id="PF11715"/>
    </source>
</evidence>
<feature type="compositionally biased region" description="Polar residues" evidence="4">
    <location>
        <begin position="583"/>
        <end position="597"/>
    </location>
</feature>
<evidence type="ECO:0000256" key="4">
    <source>
        <dbReference type="SAM" id="MobiDB-lite"/>
    </source>
</evidence>
<gene>
    <name evidence="8" type="ORF">GGI25_000356</name>
</gene>
<dbReference type="EMBL" id="JANBTW010000003">
    <property type="protein sequence ID" value="KAJ2680721.1"/>
    <property type="molecule type" value="Genomic_DNA"/>
</dbReference>
<evidence type="ECO:0000256" key="3">
    <source>
        <dbReference type="ARBA" id="ARBA00023242"/>
    </source>
</evidence>